<evidence type="ECO:0000256" key="1">
    <source>
        <dbReference type="SAM" id="MobiDB-lite"/>
    </source>
</evidence>
<dbReference type="Proteomes" id="UP001054945">
    <property type="component" value="Unassembled WGS sequence"/>
</dbReference>
<evidence type="ECO:0000313" key="2">
    <source>
        <dbReference type="EMBL" id="GIY33761.1"/>
    </source>
</evidence>
<dbReference type="AlphaFoldDB" id="A0AAV4SLR0"/>
<sequence length="160" mass="17862">MLHLASAVESDSALPQHLFPQEPLRRVEQPPLLLHPRGQWDGRQVRRRNSAPQKTGEVHLSAEEDIHTVRGGLCAPLDQFHLTFQSDICDNSHHHLASQVAEGGWHVPLTACSLHTHAVEFTSAAWPVSVQVRQAAARNFQIPVLKTPEEHDIGVQKIKK</sequence>
<dbReference type="EMBL" id="BPLR01009683">
    <property type="protein sequence ID" value="GIY33761.1"/>
    <property type="molecule type" value="Genomic_DNA"/>
</dbReference>
<evidence type="ECO:0000313" key="3">
    <source>
        <dbReference type="Proteomes" id="UP001054945"/>
    </source>
</evidence>
<reference evidence="2 3" key="1">
    <citation type="submission" date="2021-06" db="EMBL/GenBank/DDBJ databases">
        <title>Caerostris extrusa draft genome.</title>
        <authorList>
            <person name="Kono N."/>
            <person name="Arakawa K."/>
        </authorList>
    </citation>
    <scope>NUCLEOTIDE SEQUENCE [LARGE SCALE GENOMIC DNA]</scope>
</reference>
<keyword evidence="3" id="KW-1185">Reference proteome</keyword>
<feature type="region of interest" description="Disordered" evidence="1">
    <location>
        <begin position="35"/>
        <end position="57"/>
    </location>
</feature>
<proteinExistence type="predicted"/>
<name>A0AAV4SLR0_CAEEX</name>
<organism evidence="2 3">
    <name type="scientific">Caerostris extrusa</name>
    <name type="common">Bark spider</name>
    <name type="synonym">Caerostris bankana</name>
    <dbReference type="NCBI Taxonomy" id="172846"/>
    <lineage>
        <taxon>Eukaryota</taxon>
        <taxon>Metazoa</taxon>
        <taxon>Ecdysozoa</taxon>
        <taxon>Arthropoda</taxon>
        <taxon>Chelicerata</taxon>
        <taxon>Arachnida</taxon>
        <taxon>Araneae</taxon>
        <taxon>Araneomorphae</taxon>
        <taxon>Entelegynae</taxon>
        <taxon>Araneoidea</taxon>
        <taxon>Araneidae</taxon>
        <taxon>Caerostris</taxon>
    </lineage>
</organism>
<comment type="caution">
    <text evidence="2">The sequence shown here is derived from an EMBL/GenBank/DDBJ whole genome shotgun (WGS) entry which is preliminary data.</text>
</comment>
<protein>
    <submittedName>
        <fullName evidence="2">Uncharacterized protein</fullName>
    </submittedName>
</protein>
<gene>
    <name evidence="2" type="ORF">CEXT_388391</name>
</gene>
<accession>A0AAV4SLR0</accession>